<protein>
    <submittedName>
        <fullName evidence="1">Uncharacterized protein</fullName>
    </submittedName>
</protein>
<gene>
    <name evidence="1" type="ORF">NZH93_17945</name>
</gene>
<sequence length="117" mass="12934">MNEPVTEQQALHLYPELGVLLAVRQAGWIFRELRQDGETVGIAGSFSRRQYSDAIFIFDRHNVAAARVLDDSYGGGCVWSRESADLEEVVTDLLGLPEPGLRGAPTLIKHSSPLWTP</sequence>
<dbReference type="AlphaFoldDB" id="A0A9X2VLB2"/>
<name>A0A9X2VLB2_9PSEU</name>
<reference evidence="1" key="1">
    <citation type="submission" date="2022-08" db="EMBL/GenBank/DDBJ databases">
        <authorList>
            <person name="Tistechok S."/>
            <person name="Samborskyy M."/>
            <person name="Roman I."/>
        </authorList>
    </citation>
    <scope>NUCLEOTIDE SEQUENCE</scope>
    <source>
        <strain evidence="1">DSM 103496</strain>
    </source>
</reference>
<dbReference type="RefSeq" id="WP_259624247.1">
    <property type="nucleotide sequence ID" value="NZ_JANYMP010000007.1"/>
</dbReference>
<evidence type="ECO:0000313" key="2">
    <source>
        <dbReference type="Proteomes" id="UP001141259"/>
    </source>
</evidence>
<evidence type="ECO:0000313" key="1">
    <source>
        <dbReference type="EMBL" id="MCS7478746.1"/>
    </source>
</evidence>
<comment type="caution">
    <text evidence="1">The sequence shown here is derived from an EMBL/GenBank/DDBJ whole genome shotgun (WGS) entry which is preliminary data.</text>
</comment>
<keyword evidence="2" id="KW-1185">Reference proteome</keyword>
<dbReference type="Proteomes" id="UP001141259">
    <property type="component" value="Unassembled WGS sequence"/>
</dbReference>
<dbReference type="EMBL" id="JANYMP010000007">
    <property type="protein sequence ID" value="MCS7478746.1"/>
    <property type="molecule type" value="Genomic_DNA"/>
</dbReference>
<proteinExistence type="predicted"/>
<accession>A0A9X2VLB2</accession>
<organism evidence="1 2">
    <name type="scientific">Umezawaea endophytica</name>
    <dbReference type="NCBI Taxonomy" id="1654476"/>
    <lineage>
        <taxon>Bacteria</taxon>
        <taxon>Bacillati</taxon>
        <taxon>Actinomycetota</taxon>
        <taxon>Actinomycetes</taxon>
        <taxon>Pseudonocardiales</taxon>
        <taxon>Pseudonocardiaceae</taxon>
        <taxon>Umezawaea</taxon>
    </lineage>
</organism>